<evidence type="ECO:0000256" key="8">
    <source>
        <dbReference type="ARBA" id="ARBA00022840"/>
    </source>
</evidence>
<gene>
    <name evidence="13" type="ORF">H310_09093</name>
</gene>
<evidence type="ECO:0000256" key="1">
    <source>
        <dbReference type="ARBA" id="ARBA00004127"/>
    </source>
</evidence>
<dbReference type="Pfam" id="PF00664">
    <property type="entry name" value="ABC_membrane"/>
    <property type="match status" value="1"/>
</dbReference>
<dbReference type="eggNOG" id="KOG0054">
    <property type="taxonomic scope" value="Eukaryota"/>
</dbReference>
<dbReference type="EMBL" id="KI913971">
    <property type="protein sequence ID" value="ETV97719.1"/>
    <property type="molecule type" value="Genomic_DNA"/>
</dbReference>
<dbReference type="SUPFAM" id="SSF53448">
    <property type="entry name" value="Nucleotide-diphospho-sugar transferases"/>
    <property type="match status" value="1"/>
</dbReference>
<dbReference type="InterPro" id="IPR036640">
    <property type="entry name" value="ABC1_TM_sf"/>
</dbReference>
<evidence type="ECO:0000259" key="12">
    <source>
        <dbReference type="PROSITE" id="PS50929"/>
    </source>
</evidence>
<dbReference type="OrthoDB" id="78845at2759"/>
<comment type="subcellular location">
    <subcellularLocation>
        <location evidence="1">Endomembrane system</location>
        <topology evidence="1">Multi-pass membrane protein</topology>
    </subcellularLocation>
</comment>
<dbReference type="GO" id="GO:0005524">
    <property type="term" value="F:ATP binding"/>
    <property type="evidence" value="ECO:0007669"/>
    <property type="project" value="UniProtKB-KW"/>
</dbReference>
<evidence type="ECO:0000256" key="7">
    <source>
        <dbReference type="ARBA" id="ARBA00022741"/>
    </source>
</evidence>
<accession>A0A024TUQ7</accession>
<dbReference type="GO" id="GO:0012505">
    <property type="term" value="C:endomembrane system"/>
    <property type="evidence" value="ECO:0007669"/>
    <property type="project" value="UniProtKB-SubCell"/>
</dbReference>
<dbReference type="AlphaFoldDB" id="A0A024TUQ7"/>
<dbReference type="InterPro" id="IPR011527">
    <property type="entry name" value="ABC1_TM_dom"/>
</dbReference>
<name>A0A024TUQ7_9STRA</name>
<feature type="transmembrane region" description="Helical" evidence="11">
    <location>
        <begin position="194"/>
        <end position="218"/>
    </location>
</feature>
<dbReference type="eggNOG" id="KOG2638">
    <property type="taxonomic scope" value="Eukaryota"/>
</dbReference>
<organism evidence="13">
    <name type="scientific">Aphanomyces invadans</name>
    <dbReference type="NCBI Taxonomy" id="157072"/>
    <lineage>
        <taxon>Eukaryota</taxon>
        <taxon>Sar</taxon>
        <taxon>Stramenopiles</taxon>
        <taxon>Oomycota</taxon>
        <taxon>Saprolegniomycetes</taxon>
        <taxon>Saprolegniales</taxon>
        <taxon>Verrucalvaceae</taxon>
        <taxon>Aphanomyces</taxon>
    </lineage>
</organism>
<dbReference type="GO" id="GO:0070569">
    <property type="term" value="F:uridylyltransferase activity"/>
    <property type="evidence" value="ECO:0007669"/>
    <property type="project" value="InterPro"/>
</dbReference>
<feature type="transmembrane region" description="Helical" evidence="11">
    <location>
        <begin position="325"/>
        <end position="348"/>
    </location>
</feature>
<dbReference type="InterPro" id="IPR044746">
    <property type="entry name" value="ABCC_6TM_D1"/>
</dbReference>
<keyword evidence="3" id="KW-0808">Transferase</keyword>
<sequence length="508" mass="56171">MLKASKPTYATFGATTPAVHPRRAASWFSQIFLTWCTPLVHLEHVLNIDDIWLLEDVNTAETNTKRFRAAFERSKSVDRACVDVYGAWFALAGLLGLLLRLLDLVGPIVLQKIVESTGGGDTTVIYRWLALLLAAKVSRSILWSHMVMLEDVLGIRFVGALKGALFQRLVSKATVQPEEVPDLANVYSADMDSLLWASVSLNNLWILPTQIIVVAYLLYEELGVASFAGLGMLVLSLILGGYVSTIQSRAFDEVSTARDERMQAVKETFGSILIVKLHAWEQKCRDKIQALRDIEMGHIWTLMFSGAISIFYLWAAPLFVSMASFATFTVVLGLPLTASKVFTSLALFRLLQEPMREIPDNITAVVEARVSLGRIQSFLTQADQPTRPVPATASALSASELLGMRQRKGFMKLFRKYCSSKKSPIDWKVVNPPPVDMVINSSSVEACPNDASLKHELLDKLVILKLNGGLGTTMGCQGPKSAIEVRQDLSFLDLTVRLNDGCSRSMLW</sequence>
<evidence type="ECO:0000256" key="11">
    <source>
        <dbReference type="SAM" id="Phobius"/>
    </source>
</evidence>
<feature type="transmembrane region" description="Helical" evidence="11">
    <location>
        <begin position="84"/>
        <end position="102"/>
    </location>
</feature>
<dbReference type="RefSeq" id="XP_008873280.1">
    <property type="nucleotide sequence ID" value="XM_008875058.1"/>
</dbReference>
<dbReference type="PANTHER" id="PTHR24223">
    <property type="entry name" value="ATP-BINDING CASSETTE SUB-FAMILY C"/>
    <property type="match status" value="1"/>
</dbReference>
<evidence type="ECO:0000256" key="2">
    <source>
        <dbReference type="ARBA" id="ARBA00022448"/>
    </source>
</evidence>
<keyword evidence="9 11" id="KW-1133">Transmembrane helix</keyword>
<dbReference type="InterPro" id="IPR050173">
    <property type="entry name" value="ABC_transporter_C-like"/>
</dbReference>
<evidence type="ECO:0000256" key="4">
    <source>
        <dbReference type="ARBA" id="ARBA00022692"/>
    </source>
</evidence>
<reference evidence="13" key="1">
    <citation type="submission" date="2013-12" db="EMBL/GenBank/DDBJ databases">
        <title>The Genome Sequence of Aphanomyces invadans NJM9701.</title>
        <authorList>
            <consortium name="The Broad Institute Genomics Platform"/>
            <person name="Russ C."/>
            <person name="Tyler B."/>
            <person name="van West P."/>
            <person name="Dieguez-Uribeondo J."/>
            <person name="Young S.K."/>
            <person name="Zeng Q."/>
            <person name="Gargeya S."/>
            <person name="Fitzgerald M."/>
            <person name="Abouelleil A."/>
            <person name="Alvarado L."/>
            <person name="Chapman S.B."/>
            <person name="Gainer-Dewar J."/>
            <person name="Goldberg J."/>
            <person name="Griggs A."/>
            <person name="Gujja S."/>
            <person name="Hansen M."/>
            <person name="Howarth C."/>
            <person name="Imamovic A."/>
            <person name="Ireland A."/>
            <person name="Larimer J."/>
            <person name="McCowan C."/>
            <person name="Murphy C."/>
            <person name="Pearson M."/>
            <person name="Poon T.W."/>
            <person name="Priest M."/>
            <person name="Roberts A."/>
            <person name="Saif S."/>
            <person name="Shea T."/>
            <person name="Sykes S."/>
            <person name="Wortman J."/>
            <person name="Nusbaum C."/>
            <person name="Birren B."/>
        </authorList>
    </citation>
    <scope>NUCLEOTIDE SEQUENCE [LARGE SCALE GENOMIC DNA]</scope>
    <source>
        <strain evidence="13">NJM9701</strain>
    </source>
</reference>
<keyword evidence="4 11" id="KW-0812">Transmembrane</keyword>
<dbReference type="STRING" id="157072.A0A024TUQ7"/>
<feature type="transmembrane region" description="Helical" evidence="11">
    <location>
        <begin position="299"/>
        <end position="319"/>
    </location>
</feature>
<feature type="transmembrane region" description="Helical" evidence="11">
    <location>
        <begin position="224"/>
        <end position="243"/>
    </location>
</feature>
<keyword evidence="7" id="KW-0547">Nucleotide-binding</keyword>
<dbReference type="PROSITE" id="PS50929">
    <property type="entry name" value="ABC_TM1F"/>
    <property type="match status" value="1"/>
</dbReference>
<protein>
    <recommendedName>
        <fullName evidence="12">ABC transmembrane type-1 domain-containing protein</fullName>
    </recommendedName>
</protein>
<proteinExistence type="predicted"/>
<dbReference type="CDD" id="cd18579">
    <property type="entry name" value="ABC_6TM_ABCC_D1"/>
    <property type="match status" value="1"/>
</dbReference>
<keyword evidence="10 11" id="KW-0472">Membrane</keyword>
<dbReference type="Pfam" id="PF01704">
    <property type="entry name" value="UDPGP"/>
    <property type="match status" value="1"/>
</dbReference>
<evidence type="ECO:0000256" key="5">
    <source>
        <dbReference type="ARBA" id="ARBA00022695"/>
    </source>
</evidence>
<dbReference type="Gene3D" id="3.90.550.10">
    <property type="entry name" value="Spore Coat Polysaccharide Biosynthesis Protein SpsA, Chain A"/>
    <property type="match status" value="1"/>
</dbReference>
<dbReference type="PANTHER" id="PTHR24223:SF443">
    <property type="entry name" value="MULTIDRUG-RESISTANCE LIKE PROTEIN 1, ISOFORM I"/>
    <property type="match status" value="1"/>
</dbReference>
<evidence type="ECO:0000313" key="13">
    <source>
        <dbReference type="EMBL" id="ETV97719.1"/>
    </source>
</evidence>
<evidence type="ECO:0000256" key="3">
    <source>
        <dbReference type="ARBA" id="ARBA00022679"/>
    </source>
</evidence>
<keyword evidence="5" id="KW-0548">Nucleotidyltransferase</keyword>
<dbReference type="InterPro" id="IPR029044">
    <property type="entry name" value="Nucleotide-diphossugar_trans"/>
</dbReference>
<feature type="domain" description="ABC transmembrane type-1" evidence="12">
    <location>
        <begin position="90"/>
        <end position="367"/>
    </location>
</feature>
<keyword evidence="8" id="KW-0067">ATP-binding</keyword>
<keyword evidence="2" id="KW-0813">Transport</keyword>
<dbReference type="SUPFAM" id="SSF90123">
    <property type="entry name" value="ABC transporter transmembrane region"/>
    <property type="match status" value="1"/>
</dbReference>
<dbReference type="VEuPathDB" id="FungiDB:H310_09093"/>
<dbReference type="GeneID" id="20086143"/>
<dbReference type="GO" id="GO:0140359">
    <property type="term" value="F:ABC-type transporter activity"/>
    <property type="evidence" value="ECO:0007669"/>
    <property type="project" value="InterPro"/>
</dbReference>
<keyword evidence="6" id="KW-0677">Repeat</keyword>
<evidence type="ECO:0000256" key="10">
    <source>
        <dbReference type="ARBA" id="ARBA00023136"/>
    </source>
</evidence>
<dbReference type="InterPro" id="IPR002618">
    <property type="entry name" value="UDPGP_fam"/>
</dbReference>
<dbReference type="GO" id="GO:0016020">
    <property type="term" value="C:membrane"/>
    <property type="evidence" value="ECO:0007669"/>
    <property type="project" value="InterPro"/>
</dbReference>
<evidence type="ECO:0000256" key="6">
    <source>
        <dbReference type="ARBA" id="ARBA00022737"/>
    </source>
</evidence>
<dbReference type="Gene3D" id="1.20.1560.10">
    <property type="entry name" value="ABC transporter type 1, transmembrane domain"/>
    <property type="match status" value="1"/>
</dbReference>
<evidence type="ECO:0000256" key="9">
    <source>
        <dbReference type="ARBA" id="ARBA00022989"/>
    </source>
</evidence>